<dbReference type="InterPro" id="IPR008984">
    <property type="entry name" value="SMAD_FHA_dom_sf"/>
</dbReference>
<dbReference type="SUPFAM" id="SSF49879">
    <property type="entry name" value="SMAD/FHA domain"/>
    <property type="match status" value="1"/>
</dbReference>
<dbReference type="STRING" id="288768.SAMEA3906486_02768"/>
<evidence type="ECO:0000313" key="3">
    <source>
        <dbReference type="EMBL" id="SAI69884.1"/>
    </source>
</evidence>
<feature type="region of interest" description="Disordered" evidence="1">
    <location>
        <begin position="152"/>
        <end position="365"/>
    </location>
</feature>
<dbReference type="CDD" id="cd00060">
    <property type="entry name" value="FHA"/>
    <property type="match status" value="1"/>
</dbReference>
<dbReference type="OrthoDB" id="273564at2"/>
<reference evidence="3 4" key="1">
    <citation type="submission" date="2016-04" db="EMBL/GenBank/DDBJ databases">
        <authorList>
            <consortium name="Pathogen Informatics"/>
        </authorList>
    </citation>
    <scope>NUCLEOTIDE SEQUENCE [LARGE SCALE GENOMIC DNA]</scope>
    <source>
        <strain evidence="3 4">H050680373</strain>
    </source>
</reference>
<dbReference type="RefSeq" id="WP_066127888.1">
    <property type="nucleotide sequence ID" value="NZ_FKIF01000006.1"/>
</dbReference>
<proteinExistence type="predicted"/>
<dbReference type="Proteomes" id="UP000076848">
    <property type="component" value="Unassembled WGS sequence"/>
</dbReference>
<dbReference type="EMBL" id="FKIF01000006">
    <property type="protein sequence ID" value="SAI69884.1"/>
    <property type="molecule type" value="Genomic_DNA"/>
</dbReference>
<feature type="domain" description="FHA" evidence="2">
    <location>
        <begin position="27"/>
        <end position="94"/>
    </location>
</feature>
<feature type="compositionally biased region" description="Basic and acidic residues" evidence="1">
    <location>
        <begin position="356"/>
        <end position="365"/>
    </location>
</feature>
<name>A0A157SHT8_9BORD</name>
<sequence>MTLTLIQRNPDASGAPRRAEFHAPGGTLGRDPANHLVLPDASGMLCRVQAALRVDPYACRLRNLSSMSKVSVNDVPLAAGQELSIAPGDTLRIGAYVLGVELSQAAAATAAQAGSAPPLGPVAATTVAAPVAAAPVAAAPVAAPVAAAQPVAAEAPRQPEPPAAAPPASAAAPVPMAPPDFPDLSDFDALGKPPAGDPDPLLTGAPAAAEPAPAPQQPPEDVFSGLFGPGTLPVGTVSDVSAHPFEMDSAQARNAADPLSHLPRGDASVSRPQRDPLAMFDAPHGGHDVFADQTPSTLPAHDPLQPMRSDPVRDTLQRPRDTDDRISARDHASMGGSFLRPASPRAPSQPGAERGGNGRDRNNER</sequence>
<evidence type="ECO:0000256" key="1">
    <source>
        <dbReference type="SAM" id="MobiDB-lite"/>
    </source>
</evidence>
<keyword evidence="4" id="KW-1185">Reference proteome</keyword>
<protein>
    <submittedName>
        <fullName evidence="3">Uncharacterized conserved protein, contains FHA domain</fullName>
    </submittedName>
</protein>
<dbReference type="AlphaFoldDB" id="A0A157SHT8"/>
<organism evidence="3 4">
    <name type="scientific">Bordetella ansorpii</name>
    <dbReference type="NCBI Taxonomy" id="288768"/>
    <lineage>
        <taxon>Bacteria</taxon>
        <taxon>Pseudomonadati</taxon>
        <taxon>Pseudomonadota</taxon>
        <taxon>Betaproteobacteria</taxon>
        <taxon>Burkholderiales</taxon>
        <taxon>Alcaligenaceae</taxon>
        <taxon>Bordetella</taxon>
    </lineage>
</organism>
<evidence type="ECO:0000259" key="2">
    <source>
        <dbReference type="Pfam" id="PF00498"/>
    </source>
</evidence>
<dbReference type="InterPro" id="IPR000253">
    <property type="entry name" value="FHA_dom"/>
</dbReference>
<dbReference type="Pfam" id="PF00498">
    <property type="entry name" value="FHA"/>
    <property type="match status" value="1"/>
</dbReference>
<accession>A0A157SHT8</accession>
<gene>
    <name evidence="3" type="ORF">SAMEA3906486_02768</name>
</gene>
<feature type="compositionally biased region" description="Basic and acidic residues" evidence="1">
    <location>
        <begin position="310"/>
        <end position="332"/>
    </location>
</feature>
<evidence type="ECO:0000313" key="4">
    <source>
        <dbReference type="Proteomes" id="UP000076848"/>
    </source>
</evidence>
<dbReference type="Gene3D" id="2.60.200.20">
    <property type="match status" value="1"/>
</dbReference>